<reference evidence="1 2" key="1">
    <citation type="journal article" date="2020" name="Nat. Food">
        <title>A phased Vanilla planifolia genome enables genetic improvement of flavour and production.</title>
        <authorList>
            <person name="Hasing T."/>
            <person name="Tang H."/>
            <person name="Brym M."/>
            <person name="Khazi F."/>
            <person name="Huang T."/>
            <person name="Chambers A.H."/>
        </authorList>
    </citation>
    <scope>NUCLEOTIDE SEQUENCE [LARGE SCALE GENOMIC DNA]</scope>
    <source>
        <tissue evidence="1">Leaf</tissue>
    </source>
</reference>
<dbReference type="OrthoDB" id="185373at2759"/>
<proteinExistence type="predicted"/>
<sequence>MKVVSREERVIRVGMTEQVSQEISVMKMVATPTSSRARRGRGYEIRDLLRPWSSSRGGELFSKSPDHLPSTVSLHTTCGTPAYVARRSYARRIRRRKGRSLVLRRHPL</sequence>
<dbReference type="AlphaFoldDB" id="A0A835USA9"/>
<gene>
    <name evidence="1" type="ORF">HPP92_017485</name>
</gene>
<protein>
    <submittedName>
        <fullName evidence="1">Uncharacterized protein</fullName>
    </submittedName>
</protein>
<dbReference type="Proteomes" id="UP000636800">
    <property type="component" value="Unassembled WGS sequence"/>
</dbReference>
<keyword evidence="2" id="KW-1185">Reference proteome</keyword>
<evidence type="ECO:0000313" key="1">
    <source>
        <dbReference type="EMBL" id="KAG0470785.1"/>
    </source>
</evidence>
<organism evidence="1 2">
    <name type="scientific">Vanilla planifolia</name>
    <name type="common">Vanilla</name>
    <dbReference type="NCBI Taxonomy" id="51239"/>
    <lineage>
        <taxon>Eukaryota</taxon>
        <taxon>Viridiplantae</taxon>
        <taxon>Streptophyta</taxon>
        <taxon>Embryophyta</taxon>
        <taxon>Tracheophyta</taxon>
        <taxon>Spermatophyta</taxon>
        <taxon>Magnoliopsida</taxon>
        <taxon>Liliopsida</taxon>
        <taxon>Asparagales</taxon>
        <taxon>Orchidaceae</taxon>
        <taxon>Vanilloideae</taxon>
        <taxon>Vanilleae</taxon>
        <taxon>Vanilla</taxon>
    </lineage>
</organism>
<comment type="caution">
    <text evidence="1">The sequence shown here is derived from an EMBL/GenBank/DDBJ whole genome shotgun (WGS) entry which is preliminary data.</text>
</comment>
<dbReference type="EMBL" id="JADCNL010000008">
    <property type="protein sequence ID" value="KAG0470785.1"/>
    <property type="molecule type" value="Genomic_DNA"/>
</dbReference>
<evidence type="ECO:0000313" key="2">
    <source>
        <dbReference type="Proteomes" id="UP000636800"/>
    </source>
</evidence>
<name>A0A835USA9_VANPL</name>
<accession>A0A835USA9</accession>